<feature type="compositionally biased region" description="Acidic residues" evidence="1">
    <location>
        <begin position="74"/>
        <end position="89"/>
    </location>
</feature>
<protein>
    <submittedName>
        <fullName evidence="2">Uncharacterized protein</fullName>
    </submittedName>
</protein>
<evidence type="ECO:0000313" key="2">
    <source>
        <dbReference type="EMBL" id="KAH7324438.1"/>
    </source>
</evidence>
<gene>
    <name evidence="2" type="ORF">B0I35DRAFT_161731</name>
</gene>
<keyword evidence="3" id="KW-1185">Reference proteome</keyword>
<evidence type="ECO:0000313" key="3">
    <source>
        <dbReference type="Proteomes" id="UP000813444"/>
    </source>
</evidence>
<dbReference type="Proteomes" id="UP000813444">
    <property type="component" value="Unassembled WGS sequence"/>
</dbReference>
<sequence>MTPSSLPAKSSRKPLRQTLLRRYFHYPPKPPPTGPSFLDLLYSVRHRIYILAGLVRAECPIDFNYRAQDRADQYDDDDDGSDGDGDGDGEAPRPRPSRCRRRHLPYEPMVIWNQDDIDCVCPPLPTALLYVSRVVSRECVQILYSENKFKISWSRRRGFLPLHGLSHVALASLVSLTIRLNRCPCRPSPTGKLADEHPDCNGGSAHDLASLATRLNRCPCRPTNKLADEHPDCKGGSALDGDTALAGIFRSDKSVLEDWSTVCIKLSASIRPSQLRLFVICDTASYEVAQRVVEPLSGFPALAACAIRLGQVPDERLRRLAETTVRRLTAQPLPKAPVGRESPTQLPLEILRRVWYFTDLIAPQDLSWEASQGFMPFRCNGHCTDAPEACCCPANHAAFSSSPCTTSCWKLPTELFLVSRSLRSEAERLFYGRNDFTLLPLGTCLRFLYLTERNAPPSLHAFLSAIPGHCVRHLRSLKVEFPAMDEGFFASPGVAADARSSAWWWGRGAELLLSHGAMLPEMTLILDMSSQRFDFLDTVYMPAAEVDAAATRMRLLYHRIVEELVDLQPQTCAQASGRKRERPLKNLFVYLSWPVELRKSVERVRAANEDELERLVMGTGYDAMAEGKPVMEPVWSGLVDME</sequence>
<comment type="caution">
    <text evidence="2">The sequence shown here is derived from an EMBL/GenBank/DDBJ whole genome shotgun (WGS) entry which is preliminary data.</text>
</comment>
<dbReference type="InterPro" id="IPR038883">
    <property type="entry name" value="AN11006-like"/>
</dbReference>
<proteinExistence type="predicted"/>
<dbReference type="AlphaFoldDB" id="A0A8K0WUW1"/>
<dbReference type="PANTHER" id="PTHR42085:SF6">
    <property type="entry name" value="F-BOX DOMAIN-CONTAINING PROTEIN"/>
    <property type="match status" value="1"/>
</dbReference>
<feature type="region of interest" description="Disordered" evidence="1">
    <location>
        <begin position="70"/>
        <end position="100"/>
    </location>
</feature>
<evidence type="ECO:0000256" key="1">
    <source>
        <dbReference type="SAM" id="MobiDB-lite"/>
    </source>
</evidence>
<name>A0A8K0WUW1_9HYPO</name>
<reference evidence="2" key="1">
    <citation type="journal article" date="2021" name="Nat. Commun.">
        <title>Genetic determinants of endophytism in the Arabidopsis root mycobiome.</title>
        <authorList>
            <person name="Mesny F."/>
            <person name="Miyauchi S."/>
            <person name="Thiergart T."/>
            <person name="Pickel B."/>
            <person name="Atanasova L."/>
            <person name="Karlsson M."/>
            <person name="Huettel B."/>
            <person name="Barry K.W."/>
            <person name="Haridas S."/>
            <person name="Chen C."/>
            <person name="Bauer D."/>
            <person name="Andreopoulos W."/>
            <person name="Pangilinan J."/>
            <person name="LaButti K."/>
            <person name="Riley R."/>
            <person name="Lipzen A."/>
            <person name="Clum A."/>
            <person name="Drula E."/>
            <person name="Henrissat B."/>
            <person name="Kohler A."/>
            <person name="Grigoriev I.V."/>
            <person name="Martin F.M."/>
            <person name="Hacquard S."/>
        </authorList>
    </citation>
    <scope>NUCLEOTIDE SEQUENCE</scope>
    <source>
        <strain evidence="2">MPI-CAGE-CH-0235</strain>
    </source>
</reference>
<organism evidence="2 3">
    <name type="scientific">Stachybotrys elegans</name>
    <dbReference type="NCBI Taxonomy" id="80388"/>
    <lineage>
        <taxon>Eukaryota</taxon>
        <taxon>Fungi</taxon>
        <taxon>Dikarya</taxon>
        <taxon>Ascomycota</taxon>
        <taxon>Pezizomycotina</taxon>
        <taxon>Sordariomycetes</taxon>
        <taxon>Hypocreomycetidae</taxon>
        <taxon>Hypocreales</taxon>
        <taxon>Stachybotryaceae</taxon>
        <taxon>Stachybotrys</taxon>
    </lineage>
</organism>
<accession>A0A8K0WUW1</accession>
<dbReference type="EMBL" id="JAGPNK010000003">
    <property type="protein sequence ID" value="KAH7324438.1"/>
    <property type="molecule type" value="Genomic_DNA"/>
</dbReference>
<dbReference type="OrthoDB" id="5126984at2759"/>
<dbReference type="PANTHER" id="PTHR42085">
    <property type="entry name" value="F-BOX DOMAIN-CONTAINING PROTEIN"/>
    <property type="match status" value="1"/>
</dbReference>